<reference evidence="2" key="2">
    <citation type="submission" date="2019-02" db="EMBL/GenBank/DDBJ databases">
        <title>Granulicella sibirica sp. nov., a psychrotolerant acidobacterium isolated from an organic soil layer in forested tundra, West Siberia.</title>
        <authorList>
            <person name="Oshkin I.Y."/>
            <person name="Kulichevskaya I.S."/>
            <person name="Rijpstra W.I.C."/>
            <person name="Sinninghe Damste J.S."/>
            <person name="Rakitin A.L."/>
            <person name="Ravin N.V."/>
            <person name="Dedysh S.N."/>
        </authorList>
    </citation>
    <scope>NUCLEOTIDE SEQUENCE [LARGE SCALE GENOMIC DNA]</scope>
    <source>
        <strain evidence="2">AF10</strain>
    </source>
</reference>
<gene>
    <name evidence="1" type="ORF">GRAN_3274</name>
</gene>
<comment type="caution">
    <text evidence="1">The sequence shown here is derived from an EMBL/GenBank/DDBJ whole genome shotgun (WGS) entry which is preliminary data.</text>
</comment>
<proteinExistence type="predicted"/>
<keyword evidence="2" id="KW-1185">Reference proteome</keyword>
<reference evidence="1 2" key="1">
    <citation type="submission" date="2018-11" db="EMBL/GenBank/DDBJ databases">
        <authorList>
            <person name="Mardanov A.V."/>
            <person name="Ravin N.V."/>
            <person name="Dedysh S.N."/>
        </authorList>
    </citation>
    <scope>NUCLEOTIDE SEQUENCE [LARGE SCALE GENOMIC DNA]</scope>
    <source>
        <strain evidence="1 2">AF10</strain>
    </source>
</reference>
<evidence type="ECO:0000313" key="2">
    <source>
        <dbReference type="Proteomes" id="UP000289437"/>
    </source>
</evidence>
<evidence type="ECO:0000313" key="1">
    <source>
        <dbReference type="EMBL" id="RXH56417.1"/>
    </source>
</evidence>
<name>A0A4Q0SZT0_9BACT</name>
<dbReference type="EMBL" id="RDSM01000002">
    <property type="protein sequence ID" value="RXH56417.1"/>
    <property type="molecule type" value="Genomic_DNA"/>
</dbReference>
<dbReference type="Proteomes" id="UP000289437">
    <property type="component" value="Unassembled WGS sequence"/>
</dbReference>
<sequence>MTKSTFYDLFLLFLFALMLPFEARAEADPNIPVASGYVTWLDASGAFAVNGYKVQLGPSTVFNRVFGPNLQMVTRTNPYPPYLGERIDVFGKLGKKHSVLAERIVLQAGNSDVSGRAIIDRLPQGKEADGAGVRIVRADGYLLRLTNKTKLTFSPPLASIGDLDTNLWIEYHGARDKSGQVIVDHALLSTNLINASEDKLREKNEYDPAEIDDGDRQGFLSKHVLGMDPRRIPAYVDKPMQERIDRIGKSLIPAYQRSLPASDETKIEFRFQLIDDHGSFSGITLPSGVILIQRTAVERLTDDSQLAAVIADYMAGAIEKGEFRFAPAKQKLLAADAVGAGAGLLIPGFSLATTLTTAQVGAHLLLLQQRQRSRVSLFLMEDAGYDKSQAPIAWWLLASKKTKPIDEINVPERSKTLYEALGTTFHPQT</sequence>
<protein>
    <submittedName>
        <fullName evidence="1">Uncharacterized protein</fullName>
    </submittedName>
</protein>
<dbReference type="RefSeq" id="WP_128913878.1">
    <property type="nucleotide sequence ID" value="NZ_RDSM01000002.1"/>
</dbReference>
<dbReference type="AlphaFoldDB" id="A0A4Q0SZT0"/>
<accession>A0A4Q0SZT0</accession>
<dbReference type="OrthoDB" id="118296at2"/>
<organism evidence="1 2">
    <name type="scientific">Granulicella sibirica</name>
    <dbReference type="NCBI Taxonomy" id="2479048"/>
    <lineage>
        <taxon>Bacteria</taxon>
        <taxon>Pseudomonadati</taxon>
        <taxon>Acidobacteriota</taxon>
        <taxon>Terriglobia</taxon>
        <taxon>Terriglobales</taxon>
        <taxon>Acidobacteriaceae</taxon>
        <taxon>Granulicella</taxon>
    </lineage>
</organism>